<dbReference type="InterPro" id="IPR000326">
    <property type="entry name" value="PAP2/HPO"/>
</dbReference>
<dbReference type="Proteomes" id="UP000263232">
    <property type="component" value="Chromosome"/>
</dbReference>
<protein>
    <recommendedName>
        <fullName evidence="2">Phosphatidic acid phosphatase type 2/haloperoxidase domain-containing protein</fullName>
    </recommendedName>
</protein>
<evidence type="ECO:0000259" key="2">
    <source>
        <dbReference type="SMART" id="SM00014"/>
    </source>
</evidence>
<feature type="transmembrane region" description="Helical" evidence="1">
    <location>
        <begin position="94"/>
        <end position="112"/>
    </location>
</feature>
<evidence type="ECO:0000313" key="3">
    <source>
        <dbReference type="EMBL" id="AXY25581.1"/>
    </source>
</evidence>
<name>A0A347WKH4_9LACT</name>
<evidence type="ECO:0000313" key="4">
    <source>
        <dbReference type="Proteomes" id="UP000263232"/>
    </source>
</evidence>
<dbReference type="Pfam" id="PF01569">
    <property type="entry name" value="PAP2"/>
    <property type="match status" value="1"/>
</dbReference>
<dbReference type="CDD" id="cd03392">
    <property type="entry name" value="PAP2_like_2"/>
    <property type="match status" value="1"/>
</dbReference>
<organism evidence="3 4">
    <name type="scientific">Suicoccus acidiformans</name>
    <dbReference type="NCBI Taxonomy" id="2036206"/>
    <lineage>
        <taxon>Bacteria</taxon>
        <taxon>Bacillati</taxon>
        <taxon>Bacillota</taxon>
        <taxon>Bacilli</taxon>
        <taxon>Lactobacillales</taxon>
        <taxon>Aerococcaceae</taxon>
        <taxon>Suicoccus</taxon>
    </lineage>
</organism>
<dbReference type="SMART" id="SM00014">
    <property type="entry name" value="acidPPc"/>
    <property type="match status" value="1"/>
</dbReference>
<gene>
    <name evidence="3" type="ORF">CL176_06000</name>
</gene>
<feature type="domain" description="Phosphatidic acid phosphatase type 2/haloperoxidase" evidence="2">
    <location>
        <begin position="93"/>
        <end position="208"/>
    </location>
</feature>
<evidence type="ECO:0000256" key="1">
    <source>
        <dbReference type="SAM" id="Phobius"/>
    </source>
</evidence>
<dbReference type="Gene3D" id="1.20.144.10">
    <property type="entry name" value="Phosphatidic acid phosphatase type 2/haloperoxidase"/>
    <property type="match status" value="2"/>
</dbReference>
<keyword evidence="4" id="KW-1185">Reference proteome</keyword>
<dbReference type="EMBL" id="CP023434">
    <property type="protein sequence ID" value="AXY25581.1"/>
    <property type="molecule type" value="Genomic_DNA"/>
</dbReference>
<keyword evidence="1" id="KW-0472">Membrane</keyword>
<proteinExistence type="predicted"/>
<feature type="transmembrane region" description="Helical" evidence="1">
    <location>
        <begin position="132"/>
        <end position="157"/>
    </location>
</feature>
<accession>A0A347WKH4</accession>
<dbReference type="InterPro" id="IPR036938">
    <property type="entry name" value="PAP2/HPO_sf"/>
</dbReference>
<dbReference type="PANTHER" id="PTHR14969">
    <property type="entry name" value="SPHINGOSINE-1-PHOSPHATE PHOSPHOHYDROLASE"/>
    <property type="match status" value="1"/>
</dbReference>
<feature type="transmembrane region" description="Helical" evidence="1">
    <location>
        <begin position="67"/>
        <end position="87"/>
    </location>
</feature>
<dbReference type="KEGG" id="abae:CL176_06000"/>
<feature type="transmembrane region" description="Helical" evidence="1">
    <location>
        <begin position="12"/>
        <end position="33"/>
    </location>
</feature>
<sequence>MFSRKELMKYRQIRYLTIGAGILLAIMLMLALFTSHRLDHTDEAFSQWVFTWRQPVLDTFFATVTDLAGAFGIIVLSTIIVLTLVFYFHQRTLAFWYALMMLVSNLLVNPLLKNVFQRERPALSVRLVEAGSYSFPSGHSLGAVTAFGGLMLILAYLYRNKNWRTPTNIGLLLLIGLIGFSRIYLGVHYLSDVLTGFALGAFCLGLSVEILNRHVSNDS</sequence>
<dbReference type="AlphaFoldDB" id="A0A347WKH4"/>
<dbReference type="SUPFAM" id="SSF48317">
    <property type="entry name" value="Acid phosphatase/Vanadium-dependent haloperoxidase"/>
    <property type="match status" value="1"/>
</dbReference>
<dbReference type="PANTHER" id="PTHR14969:SF13">
    <property type="entry name" value="AT30094P"/>
    <property type="match status" value="1"/>
</dbReference>
<reference evidence="3 4" key="1">
    <citation type="submission" date="2017-09" db="EMBL/GenBank/DDBJ databases">
        <title>Complete genome sequence of Oxytococcus suis strain ZY16052.</title>
        <authorList>
            <person name="Li F."/>
        </authorList>
    </citation>
    <scope>NUCLEOTIDE SEQUENCE [LARGE SCALE GENOMIC DNA]</scope>
    <source>
        <strain evidence="3 4">ZY16052</strain>
    </source>
</reference>
<feature type="transmembrane region" description="Helical" evidence="1">
    <location>
        <begin position="169"/>
        <end position="187"/>
    </location>
</feature>
<keyword evidence="1" id="KW-0812">Transmembrane</keyword>
<dbReference type="OrthoDB" id="9789113at2"/>
<keyword evidence="1" id="KW-1133">Transmembrane helix</keyword>